<dbReference type="AlphaFoldDB" id="A0AA41SIJ1"/>
<dbReference type="Pfam" id="PF04577">
    <property type="entry name" value="Glyco_transf_61"/>
    <property type="match status" value="1"/>
</dbReference>
<keyword evidence="5" id="KW-0472">Membrane</keyword>
<organism evidence="7 8">
    <name type="scientific">Papaver nudicaule</name>
    <name type="common">Iceland poppy</name>
    <dbReference type="NCBI Taxonomy" id="74823"/>
    <lineage>
        <taxon>Eukaryota</taxon>
        <taxon>Viridiplantae</taxon>
        <taxon>Streptophyta</taxon>
        <taxon>Embryophyta</taxon>
        <taxon>Tracheophyta</taxon>
        <taxon>Spermatophyta</taxon>
        <taxon>Magnoliopsida</taxon>
        <taxon>Ranunculales</taxon>
        <taxon>Papaveraceae</taxon>
        <taxon>Papaveroideae</taxon>
        <taxon>Papaver</taxon>
    </lineage>
</organism>
<keyword evidence="2" id="KW-0328">Glycosyltransferase</keyword>
<keyword evidence="8" id="KW-1185">Reference proteome</keyword>
<sequence length="493" mass="56518">MNEVAVVEMERQGNTKDLPSKSKSFNIYSTTTVLIFISLSLATLLIVFDFQALHTPVYSSSLKSWSVQKWETLCKTNYDSGNYSSKLNEMSSKLRDSVTFLPLKDWRFKPREGHTWFMSTIEDTIEDDEVEYLYFPSEASKGRILCLKARDRRDGGNNFYGLAWPESLPANATFMDGLTYVSDTYYDYNNLFHAVTAMLPFVGWYKRKGCEKPSRWVLFHWGELRTGMVTWLQKLMEATYEDEVKLESFERGNGLLCFEKAVVMRHNMGRMGQEKKREAYDLMRCKARAFCNVSQTEKVLNVNGKLTPVIRFTVLMRKGPRSFKNESIVIQTFQRECEKVEGCKLTAVHSEDLSFCDQVSLMSSTDIVASPHGAQLTNQVLMDRGSSVMEFFPRGWKELAGVGQHAHHWVASASGMRHEGGWWDQQGDNICPPQESHQCFKYFKGAQVGHNETYFAEWSRRVINQVKTDKLDQVIKSLATTESHINPNICSCG</sequence>
<dbReference type="InterPro" id="IPR007657">
    <property type="entry name" value="Glycosyltransferase_61"/>
</dbReference>
<keyword evidence="5" id="KW-1133">Transmembrane helix</keyword>
<name>A0AA41SIJ1_PAPNU</name>
<evidence type="ECO:0000256" key="1">
    <source>
        <dbReference type="ARBA" id="ARBA00004323"/>
    </source>
</evidence>
<feature type="domain" description="Glycosyltransferase 61 catalytic" evidence="6">
    <location>
        <begin position="221"/>
        <end position="389"/>
    </location>
</feature>
<proteinExistence type="predicted"/>
<keyword evidence="3" id="KW-0808">Transferase</keyword>
<evidence type="ECO:0000313" key="8">
    <source>
        <dbReference type="Proteomes" id="UP001177140"/>
    </source>
</evidence>
<keyword evidence="4" id="KW-0325">Glycoprotein</keyword>
<dbReference type="GO" id="GO:0016763">
    <property type="term" value="F:pentosyltransferase activity"/>
    <property type="evidence" value="ECO:0007669"/>
    <property type="project" value="UniProtKB-ARBA"/>
</dbReference>
<keyword evidence="5" id="KW-0812">Transmembrane</keyword>
<evidence type="ECO:0000313" key="7">
    <source>
        <dbReference type="EMBL" id="MCL7036629.1"/>
    </source>
</evidence>
<reference evidence="7" key="1">
    <citation type="submission" date="2022-03" db="EMBL/GenBank/DDBJ databases">
        <title>A functionally conserved STORR gene fusion in Papaver species that diverged 16.8 million years ago.</title>
        <authorList>
            <person name="Catania T."/>
        </authorList>
    </citation>
    <scope>NUCLEOTIDE SEQUENCE</scope>
    <source>
        <strain evidence="7">S-191538</strain>
    </source>
</reference>
<evidence type="ECO:0000259" key="6">
    <source>
        <dbReference type="Pfam" id="PF04577"/>
    </source>
</evidence>
<dbReference type="GO" id="GO:0000139">
    <property type="term" value="C:Golgi membrane"/>
    <property type="evidence" value="ECO:0007669"/>
    <property type="project" value="UniProtKB-SubCell"/>
</dbReference>
<evidence type="ECO:0000256" key="2">
    <source>
        <dbReference type="ARBA" id="ARBA00022676"/>
    </source>
</evidence>
<evidence type="ECO:0000256" key="4">
    <source>
        <dbReference type="ARBA" id="ARBA00023180"/>
    </source>
</evidence>
<dbReference type="InterPro" id="IPR049625">
    <property type="entry name" value="Glyco_transf_61_cat"/>
</dbReference>
<dbReference type="PANTHER" id="PTHR20961:SF35">
    <property type="entry name" value="GLYCOSYLTRANSFERASE FAMILY 61 PROTEIN"/>
    <property type="match status" value="1"/>
</dbReference>
<feature type="transmembrane region" description="Helical" evidence="5">
    <location>
        <begin position="25"/>
        <end position="48"/>
    </location>
</feature>
<comment type="subcellular location">
    <subcellularLocation>
        <location evidence="1">Golgi apparatus membrane</location>
        <topology evidence="1">Single-pass type II membrane protein</topology>
    </subcellularLocation>
</comment>
<gene>
    <name evidence="7" type="ORF">MKW94_021644</name>
</gene>
<comment type="caution">
    <text evidence="7">The sequence shown here is derived from an EMBL/GenBank/DDBJ whole genome shotgun (WGS) entry which is preliminary data.</text>
</comment>
<protein>
    <recommendedName>
        <fullName evidence="6">Glycosyltransferase 61 catalytic domain-containing protein</fullName>
    </recommendedName>
</protein>
<evidence type="ECO:0000256" key="3">
    <source>
        <dbReference type="ARBA" id="ARBA00022679"/>
    </source>
</evidence>
<dbReference type="PANTHER" id="PTHR20961">
    <property type="entry name" value="GLYCOSYLTRANSFERASE"/>
    <property type="match status" value="1"/>
</dbReference>
<dbReference type="Proteomes" id="UP001177140">
    <property type="component" value="Unassembled WGS sequence"/>
</dbReference>
<dbReference type="EMBL" id="JAJJMA010170012">
    <property type="protein sequence ID" value="MCL7036629.1"/>
    <property type="molecule type" value="Genomic_DNA"/>
</dbReference>
<accession>A0AA41SIJ1</accession>
<evidence type="ECO:0000256" key="5">
    <source>
        <dbReference type="SAM" id="Phobius"/>
    </source>
</evidence>